<feature type="transmembrane region" description="Helical" evidence="5">
    <location>
        <begin position="86"/>
        <end position="105"/>
    </location>
</feature>
<evidence type="ECO:0000313" key="7">
    <source>
        <dbReference type="EMBL" id="PCJ40948.1"/>
    </source>
</evidence>
<feature type="transmembrane region" description="Helical" evidence="5">
    <location>
        <begin position="196"/>
        <end position="213"/>
    </location>
</feature>
<keyword evidence="3 5" id="KW-1133">Transmembrane helix</keyword>
<organism evidence="7 8">
    <name type="scientific">SAR86 cluster bacterium</name>
    <dbReference type="NCBI Taxonomy" id="2030880"/>
    <lineage>
        <taxon>Bacteria</taxon>
        <taxon>Pseudomonadati</taxon>
        <taxon>Pseudomonadota</taxon>
        <taxon>Gammaproteobacteria</taxon>
        <taxon>SAR86 cluster</taxon>
    </lineage>
</organism>
<name>A0A2A5CBQ3_9GAMM</name>
<comment type="subcellular location">
    <subcellularLocation>
        <location evidence="1">Membrane</location>
        <topology evidence="1">Multi-pass membrane protein</topology>
    </subcellularLocation>
</comment>
<evidence type="ECO:0000259" key="6">
    <source>
        <dbReference type="Pfam" id="PF00892"/>
    </source>
</evidence>
<feature type="domain" description="EamA" evidence="6">
    <location>
        <begin position="139"/>
        <end position="266"/>
    </location>
</feature>
<feature type="transmembrane region" description="Helical" evidence="5">
    <location>
        <begin position="59"/>
        <end position="80"/>
    </location>
</feature>
<accession>A0A2A5CBQ3</accession>
<dbReference type="PANTHER" id="PTHR22911:SF6">
    <property type="entry name" value="SOLUTE CARRIER FAMILY 35 MEMBER G1"/>
    <property type="match status" value="1"/>
</dbReference>
<gene>
    <name evidence="7" type="ORF">COA71_09935</name>
</gene>
<feature type="transmembrane region" description="Helical" evidence="5">
    <location>
        <begin position="250"/>
        <end position="267"/>
    </location>
</feature>
<dbReference type="InterPro" id="IPR000620">
    <property type="entry name" value="EamA_dom"/>
</dbReference>
<evidence type="ECO:0000256" key="4">
    <source>
        <dbReference type="ARBA" id="ARBA00023136"/>
    </source>
</evidence>
<feature type="domain" description="EamA" evidence="6">
    <location>
        <begin position="3"/>
        <end position="128"/>
    </location>
</feature>
<feature type="transmembrane region" description="Helical" evidence="5">
    <location>
        <begin position="112"/>
        <end position="132"/>
    </location>
</feature>
<reference evidence="8" key="1">
    <citation type="submission" date="2017-08" db="EMBL/GenBank/DDBJ databases">
        <title>A dynamic microbial community with high functional redundancy inhabits the cold, oxic subseafloor aquifer.</title>
        <authorList>
            <person name="Tully B.J."/>
            <person name="Wheat C.G."/>
            <person name="Glazer B.T."/>
            <person name="Huber J.A."/>
        </authorList>
    </citation>
    <scope>NUCLEOTIDE SEQUENCE [LARGE SCALE GENOMIC DNA]</scope>
</reference>
<dbReference type="EMBL" id="NVWI01000007">
    <property type="protein sequence ID" value="PCJ40948.1"/>
    <property type="molecule type" value="Genomic_DNA"/>
</dbReference>
<dbReference type="GO" id="GO:0016020">
    <property type="term" value="C:membrane"/>
    <property type="evidence" value="ECO:0007669"/>
    <property type="project" value="UniProtKB-SubCell"/>
</dbReference>
<feature type="transmembrane region" description="Helical" evidence="5">
    <location>
        <begin position="168"/>
        <end position="190"/>
    </location>
</feature>
<protein>
    <submittedName>
        <fullName evidence="7">EamA family transporter</fullName>
    </submittedName>
</protein>
<evidence type="ECO:0000256" key="5">
    <source>
        <dbReference type="SAM" id="Phobius"/>
    </source>
</evidence>
<dbReference type="Pfam" id="PF00892">
    <property type="entry name" value="EamA"/>
    <property type="match status" value="2"/>
</dbReference>
<evidence type="ECO:0000313" key="8">
    <source>
        <dbReference type="Proteomes" id="UP000228987"/>
    </source>
</evidence>
<dbReference type="SUPFAM" id="SSF103481">
    <property type="entry name" value="Multidrug resistance efflux transporter EmrE"/>
    <property type="match status" value="2"/>
</dbReference>
<dbReference type="AlphaFoldDB" id="A0A2A5CBQ3"/>
<evidence type="ECO:0000256" key="3">
    <source>
        <dbReference type="ARBA" id="ARBA00022989"/>
    </source>
</evidence>
<feature type="transmembrane region" description="Helical" evidence="5">
    <location>
        <begin position="225"/>
        <end position="244"/>
    </location>
</feature>
<feature type="transmembrane region" description="Helical" evidence="5">
    <location>
        <begin position="29"/>
        <end position="47"/>
    </location>
</feature>
<comment type="caution">
    <text evidence="7">The sequence shown here is derived from an EMBL/GenBank/DDBJ whole genome shotgun (WGS) entry which is preliminary data.</text>
</comment>
<evidence type="ECO:0000256" key="1">
    <source>
        <dbReference type="ARBA" id="ARBA00004141"/>
    </source>
</evidence>
<evidence type="ECO:0000256" key="2">
    <source>
        <dbReference type="ARBA" id="ARBA00022692"/>
    </source>
</evidence>
<feature type="transmembrane region" description="Helical" evidence="5">
    <location>
        <begin position="138"/>
        <end position="156"/>
    </location>
</feature>
<sequence length="275" mass="30481">MAGSLISFSLLAIGARELSGEISIFQSLFSRSVIGVLYISMVLFFLNKKTGIRTTKIKLHIFRNVFHFVGQYAWFLGIGLLPLAEVFALEFTAPIWTLIIAAMFLGEKVTRYKLAAVILGLLGVLVITKPGIDVMDSASFIVLGAAVCFAITLTTTKSLSTSEPPVLILFYMSLIQLPISFIFALVSWTWPTMQQWIWLLIISFTALSAHYCMAKAMQYAEVTMVVTVDFLRLPLIALVGVFLYAEEFEISLLLGGFLMLLGNLINVSKLAKKEK</sequence>
<dbReference type="PANTHER" id="PTHR22911">
    <property type="entry name" value="ACYL-MALONYL CONDENSING ENZYME-RELATED"/>
    <property type="match status" value="1"/>
</dbReference>
<keyword evidence="2 5" id="KW-0812">Transmembrane</keyword>
<dbReference type="InterPro" id="IPR037185">
    <property type="entry name" value="EmrE-like"/>
</dbReference>
<dbReference type="Proteomes" id="UP000228987">
    <property type="component" value="Unassembled WGS sequence"/>
</dbReference>
<keyword evidence="4 5" id="KW-0472">Membrane</keyword>
<proteinExistence type="predicted"/>